<keyword evidence="3 9" id="KW-1003">Cell membrane</keyword>
<feature type="transmembrane region" description="Helical" evidence="9">
    <location>
        <begin position="21"/>
        <end position="41"/>
    </location>
</feature>
<keyword evidence="11" id="KW-0449">Lipoprotein</keyword>
<dbReference type="Pfam" id="PF20154">
    <property type="entry name" value="LNT_N"/>
    <property type="match status" value="1"/>
</dbReference>
<organism evidence="11 12">
    <name type="scientific">Litorivicinus lipolyticus</name>
    <dbReference type="NCBI Taxonomy" id="418701"/>
    <lineage>
        <taxon>Bacteria</taxon>
        <taxon>Pseudomonadati</taxon>
        <taxon>Pseudomonadota</taxon>
        <taxon>Gammaproteobacteria</taxon>
        <taxon>Oceanospirillales</taxon>
        <taxon>Litorivicinaceae</taxon>
        <taxon>Litorivicinus</taxon>
    </lineage>
</organism>
<evidence type="ECO:0000256" key="8">
    <source>
        <dbReference type="ARBA" id="ARBA00023315"/>
    </source>
</evidence>
<dbReference type="EC" id="2.3.1.269" evidence="9"/>
<dbReference type="InterPro" id="IPR036526">
    <property type="entry name" value="C-N_Hydrolase_sf"/>
</dbReference>
<comment type="pathway">
    <text evidence="9">Protein modification; lipoprotein biosynthesis (N-acyl transfer).</text>
</comment>
<dbReference type="KEGG" id="llp:GH975_10830"/>
<proteinExistence type="inferred from homology"/>
<feature type="transmembrane region" description="Helical" evidence="9">
    <location>
        <begin position="130"/>
        <end position="152"/>
    </location>
</feature>
<keyword evidence="7 9" id="KW-0472">Membrane</keyword>
<comment type="caution">
    <text evidence="9">Lacks conserved residue(s) required for the propagation of feature annotation.</text>
</comment>
<dbReference type="GO" id="GO:0042158">
    <property type="term" value="P:lipoprotein biosynthetic process"/>
    <property type="evidence" value="ECO:0007669"/>
    <property type="project" value="UniProtKB-UniRule"/>
</dbReference>
<keyword evidence="8 9" id="KW-0012">Acyltransferase</keyword>
<feature type="transmembrane region" description="Helical" evidence="9">
    <location>
        <begin position="164"/>
        <end position="185"/>
    </location>
</feature>
<dbReference type="InterPro" id="IPR003010">
    <property type="entry name" value="C-N_Hydrolase"/>
</dbReference>
<evidence type="ECO:0000256" key="3">
    <source>
        <dbReference type="ARBA" id="ARBA00022475"/>
    </source>
</evidence>
<comment type="similarity">
    <text evidence="2 9">Belongs to the CN hydrolase family. Apolipoprotein N-acyltransferase subfamily.</text>
</comment>
<dbReference type="InterPro" id="IPR004563">
    <property type="entry name" value="Apolipo_AcylTrfase"/>
</dbReference>
<evidence type="ECO:0000256" key="2">
    <source>
        <dbReference type="ARBA" id="ARBA00010065"/>
    </source>
</evidence>
<evidence type="ECO:0000256" key="6">
    <source>
        <dbReference type="ARBA" id="ARBA00022989"/>
    </source>
</evidence>
<keyword evidence="5 9" id="KW-0812">Transmembrane</keyword>
<comment type="function">
    <text evidence="9">Catalyzes the phospholipid dependent N-acylation of the N-terminal cysteine of apolipoprotein, the last step in lipoprotein maturation.</text>
</comment>
<gene>
    <name evidence="9 11" type="primary">lnt</name>
    <name evidence="11" type="ORF">GH975_10830</name>
</gene>
<dbReference type="PANTHER" id="PTHR38686:SF1">
    <property type="entry name" value="APOLIPOPROTEIN N-ACYLTRANSFERASE"/>
    <property type="match status" value="1"/>
</dbReference>
<dbReference type="InterPro" id="IPR045378">
    <property type="entry name" value="LNT_N"/>
</dbReference>
<feature type="transmembrane region" description="Helical" evidence="9">
    <location>
        <begin position="63"/>
        <end position="83"/>
    </location>
</feature>
<evidence type="ECO:0000259" key="10">
    <source>
        <dbReference type="PROSITE" id="PS50263"/>
    </source>
</evidence>
<dbReference type="PANTHER" id="PTHR38686">
    <property type="entry name" value="APOLIPOPROTEIN N-ACYLTRANSFERASE"/>
    <property type="match status" value="1"/>
</dbReference>
<evidence type="ECO:0000313" key="11">
    <source>
        <dbReference type="EMBL" id="QGG81032.1"/>
    </source>
</evidence>
<dbReference type="Pfam" id="PF00795">
    <property type="entry name" value="CN_hydrolase"/>
    <property type="match status" value="1"/>
</dbReference>
<keyword evidence="4 9" id="KW-0808">Transferase</keyword>
<dbReference type="Gene3D" id="3.60.110.10">
    <property type="entry name" value="Carbon-nitrogen hydrolase"/>
    <property type="match status" value="1"/>
</dbReference>
<dbReference type="NCBIfam" id="TIGR00546">
    <property type="entry name" value="lnt"/>
    <property type="match status" value="1"/>
</dbReference>
<comment type="subcellular location">
    <subcellularLocation>
        <location evidence="1 9">Cell membrane</location>
        <topology evidence="1 9">Multi-pass membrane protein</topology>
    </subcellularLocation>
</comment>
<evidence type="ECO:0000256" key="7">
    <source>
        <dbReference type="ARBA" id="ARBA00023136"/>
    </source>
</evidence>
<dbReference type="HAMAP" id="MF_01148">
    <property type="entry name" value="Lnt"/>
    <property type="match status" value="1"/>
</dbReference>
<reference evidence="11 12" key="1">
    <citation type="submission" date="2019-11" db="EMBL/GenBank/DDBJ databases">
        <authorList>
            <person name="Khan S.A."/>
            <person name="Jeon C.O."/>
            <person name="Chun B.H."/>
        </authorList>
    </citation>
    <scope>NUCLEOTIDE SEQUENCE [LARGE SCALE GENOMIC DNA]</scope>
    <source>
        <strain evidence="11 12">IMCC 1097</strain>
    </source>
</reference>
<evidence type="ECO:0000256" key="5">
    <source>
        <dbReference type="ARBA" id="ARBA00022692"/>
    </source>
</evidence>
<feature type="transmembrane region" description="Helical" evidence="9">
    <location>
        <begin position="95"/>
        <end position="118"/>
    </location>
</feature>
<comment type="catalytic activity">
    <reaction evidence="9">
        <text>N-terminal S-1,2-diacyl-sn-glyceryl-L-cysteinyl-[lipoprotein] + a glycerophospholipid = N-acyl-S-1,2-diacyl-sn-glyceryl-L-cysteinyl-[lipoprotein] + a 2-acyl-sn-glycero-3-phospholipid + H(+)</text>
        <dbReference type="Rhea" id="RHEA:48228"/>
        <dbReference type="Rhea" id="RHEA-COMP:14681"/>
        <dbReference type="Rhea" id="RHEA-COMP:14684"/>
        <dbReference type="ChEBI" id="CHEBI:15378"/>
        <dbReference type="ChEBI" id="CHEBI:136912"/>
        <dbReference type="ChEBI" id="CHEBI:140656"/>
        <dbReference type="ChEBI" id="CHEBI:140657"/>
        <dbReference type="ChEBI" id="CHEBI:140660"/>
        <dbReference type="EC" id="2.3.1.269"/>
    </reaction>
</comment>
<evidence type="ECO:0000256" key="9">
    <source>
        <dbReference type="HAMAP-Rule" id="MF_01148"/>
    </source>
</evidence>
<dbReference type="UniPathway" id="UPA00666"/>
<keyword evidence="6 9" id="KW-1133">Transmembrane helix</keyword>
<keyword evidence="12" id="KW-1185">Reference proteome</keyword>
<evidence type="ECO:0000256" key="4">
    <source>
        <dbReference type="ARBA" id="ARBA00022679"/>
    </source>
</evidence>
<evidence type="ECO:0000256" key="1">
    <source>
        <dbReference type="ARBA" id="ARBA00004651"/>
    </source>
</evidence>
<dbReference type="EMBL" id="CP045871">
    <property type="protein sequence ID" value="QGG81032.1"/>
    <property type="molecule type" value="Genomic_DNA"/>
</dbReference>
<evidence type="ECO:0000313" key="12">
    <source>
        <dbReference type="Proteomes" id="UP000388235"/>
    </source>
</evidence>
<name>A0A5Q2QFC3_9GAMM</name>
<dbReference type="CDD" id="cd07571">
    <property type="entry name" value="ALP_N-acyl_transferase"/>
    <property type="match status" value="1"/>
</dbReference>
<dbReference type="AlphaFoldDB" id="A0A5Q2QFC3"/>
<accession>A0A5Q2QFC3</accession>
<dbReference type="OrthoDB" id="9804277at2"/>
<dbReference type="PROSITE" id="PS50263">
    <property type="entry name" value="CN_HYDROLASE"/>
    <property type="match status" value="1"/>
</dbReference>
<sequence>MNAASTCSRSPGLKAPTPKRWLIWTLAALGGGLQTLSLAPFDQWWCLPLALAAWLFALQRDPIVGSFAYGVGLFGSGASWIWVSMVTISATPIAIALVLELAFLGLLASTLALCGWGYARLRAPNPWLCFPALVVAAEVIRTFAFTGFPWLFAGYGLIDSPWGWLASVVGVYGLSALAAVVAVAVHQPSKLVVLLPILGLLAWLKPPPLGADAQPISVRLIQPNVPAEKKWDPDWRTTILNRHIEPTLTADTDWVIWSENAVPLYGADADAFFNEMARQRPDIALFAGRLIEAPPNRTRRFYNAIEGFADAGGRHYKSRLVPFGEYVPLEGALRGLIDFFDLPLSTIVPGHSSDPLRAGPTAVSALICYEVAYPLLAWTASEQADVLLTVSNDAWFGHSIARDQHLQMARMRALELGRPMLRATNDGISAVIDAQGRISARLDSGVTGYLDTTLNRTGIDSLYRLWGPWPVWILSLGLLLSQWRGLALPSRRADR</sequence>
<feature type="domain" description="CN hydrolase" evidence="10">
    <location>
        <begin position="221"/>
        <end position="456"/>
    </location>
</feature>
<dbReference type="GO" id="GO:0016410">
    <property type="term" value="F:N-acyltransferase activity"/>
    <property type="evidence" value="ECO:0007669"/>
    <property type="project" value="UniProtKB-UniRule"/>
</dbReference>
<dbReference type="SUPFAM" id="SSF56317">
    <property type="entry name" value="Carbon-nitrogen hydrolase"/>
    <property type="match status" value="1"/>
</dbReference>
<dbReference type="Proteomes" id="UP000388235">
    <property type="component" value="Chromosome"/>
</dbReference>
<protein>
    <recommendedName>
        <fullName evidence="9">Apolipoprotein N-acyltransferase</fullName>
        <shortName evidence="9">ALP N-acyltransferase</shortName>
        <ecNumber evidence="9">2.3.1.269</ecNumber>
    </recommendedName>
</protein>
<dbReference type="GO" id="GO:0005886">
    <property type="term" value="C:plasma membrane"/>
    <property type="evidence" value="ECO:0007669"/>
    <property type="project" value="UniProtKB-SubCell"/>
</dbReference>